<feature type="transmembrane region" description="Helical" evidence="8">
    <location>
        <begin position="194"/>
        <end position="215"/>
    </location>
</feature>
<evidence type="ECO:0000313" key="10">
    <source>
        <dbReference type="Proteomes" id="UP000631034"/>
    </source>
</evidence>
<feature type="transmembrane region" description="Helical" evidence="8">
    <location>
        <begin position="38"/>
        <end position="56"/>
    </location>
</feature>
<evidence type="ECO:0000256" key="4">
    <source>
        <dbReference type="ARBA" id="ARBA00022475"/>
    </source>
</evidence>
<keyword evidence="7 8" id="KW-0472">Membrane</keyword>
<dbReference type="InterPro" id="IPR002657">
    <property type="entry name" value="BilAc:Na_symport/Acr3"/>
</dbReference>
<dbReference type="GO" id="GO:0015105">
    <property type="term" value="F:arsenite transmembrane transporter activity"/>
    <property type="evidence" value="ECO:0007669"/>
    <property type="project" value="TreeGrafter"/>
</dbReference>
<evidence type="ECO:0000256" key="1">
    <source>
        <dbReference type="ARBA" id="ARBA00004651"/>
    </source>
</evidence>
<proteinExistence type="inferred from homology"/>
<gene>
    <name evidence="9" type="ORF">IHV25_08695</name>
</gene>
<keyword evidence="10" id="KW-1185">Reference proteome</keyword>
<name>A0A8J6YWH1_9PROT</name>
<dbReference type="AlphaFoldDB" id="A0A8J6YWH1"/>
<feature type="transmembrane region" description="Helical" evidence="8">
    <location>
        <begin position="227"/>
        <end position="250"/>
    </location>
</feature>
<dbReference type="GO" id="GO:0015297">
    <property type="term" value="F:antiporter activity"/>
    <property type="evidence" value="ECO:0007669"/>
    <property type="project" value="InterPro"/>
</dbReference>
<dbReference type="Gene3D" id="1.20.1530.20">
    <property type="match status" value="1"/>
</dbReference>
<keyword evidence="4" id="KW-1003">Cell membrane</keyword>
<dbReference type="EMBL" id="JACZHT010000006">
    <property type="protein sequence ID" value="MBE1237724.1"/>
    <property type="molecule type" value="Genomic_DNA"/>
</dbReference>
<evidence type="ECO:0000256" key="5">
    <source>
        <dbReference type="ARBA" id="ARBA00022692"/>
    </source>
</evidence>
<evidence type="ECO:0000256" key="6">
    <source>
        <dbReference type="ARBA" id="ARBA00022989"/>
    </source>
</evidence>
<dbReference type="Pfam" id="PF01758">
    <property type="entry name" value="SBF"/>
    <property type="match status" value="1"/>
</dbReference>
<protein>
    <submittedName>
        <fullName evidence="9">Arsenic resistance protein</fullName>
    </submittedName>
</protein>
<dbReference type="PANTHER" id="PTHR43057">
    <property type="entry name" value="ARSENITE EFFLUX TRANSPORTER"/>
    <property type="match status" value="1"/>
</dbReference>
<comment type="caution">
    <text evidence="9">The sequence shown here is derived from an EMBL/GenBank/DDBJ whole genome shotgun (WGS) entry which is preliminary data.</text>
</comment>
<evidence type="ECO:0000313" key="9">
    <source>
        <dbReference type="EMBL" id="MBE1237724.1"/>
    </source>
</evidence>
<keyword evidence="5 8" id="KW-0812">Transmembrane</keyword>
<accession>A0A8J6YWH1</accession>
<dbReference type="RefSeq" id="WP_192534724.1">
    <property type="nucleotide sequence ID" value="NZ_JACZHT010000006.1"/>
</dbReference>
<evidence type="ECO:0000256" key="2">
    <source>
        <dbReference type="ARBA" id="ARBA00010110"/>
    </source>
</evidence>
<evidence type="ECO:0000256" key="7">
    <source>
        <dbReference type="ARBA" id="ARBA00023136"/>
    </source>
</evidence>
<feature type="transmembrane region" description="Helical" evidence="8">
    <location>
        <begin position="12"/>
        <end position="32"/>
    </location>
</feature>
<reference evidence="9" key="1">
    <citation type="submission" date="2020-10" db="EMBL/GenBank/DDBJ databases">
        <title>Genome sequence of the unusual species of purple photosynthetic bacteria, Phaeovibrio sulfidiphilus DSM 23193, type strain.</title>
        <authorList>
            <person name="Kyndt J.A."/>
            <person name="Meyer T.E."/>
        </authorList>
    </citation>
    <scope>NUCLEOTIDE SEQUENCE</scope>
    <source>
        <strain evidence="9">DSM 23193</strain>
    </source>
</reference>
<feature type="transmembrane region" description="Helical" evidence="8">
    <location>
        <begin position="96"/>
        <end position="115"/>
    </location>
</feature>
<feature type="transmembrane region" description="Helical" evidence="8">
    <location>
        <begin position="127"/>
        <end position="146"/>
    </location>
</feature>
<evidence type="ECO:0000256" key="3">
    <source>
        <dbReference type="ARBA" id="ARBA00022448"/>
    </source>
</evidence>
<dbReference type="Proteomes" id="UP000631034">
    <property type="component" value="Unassembled WGS sequence"/>
</dbReference>
<dbReference type="GO" id="GO:0005886">
    <property type="term" value="C:plasma membrane"/>
    <property type="evidence" value="ECO:0007669"/>
    <property type="project" value="UniProtKB-SubCell"/>
</dbReference>
<feature type="transmembrane region" description="Helical" evidence="8">
    <location>
        <begin position="262"/>
        <end position="282"/>
    </location>
</feature>
<keyword evidence="6 8" id="KW-1133">Transmembrane helix</keyword>
<feature type="transmembrane region" description="Helical" evidence="8">
    <location>
        <begin position="68"/>
        <end position="90"/>
    </location>
</feature>
<evidence type="ECO:0000256" key="8">
    <source>
        <dbReference type="SAM" id="Phobius"/>
    </source>
</evidence>
<organism evidence="9 10">
    <name type="scientific">Phaeovibrio sulfidiphilus</name>
    <dbReference type="NCBI Taxonomy" id="1220600"/>
    <lineage>
        <taxon>Bacteria</taxon>
        <taxon>Pseudomonadati</taxon>
        <taxon>Pseudomonadota</taxon>
        <taxon>Alphaproteobacteria</taxon>
        <taxon>Rhodospirillales</taxon>
        <taxon>Rhodospirillaceae</taxon>
        <taxon>Phaeovibrio</taxon>
    </lineage>
</organism>
<dbReference type="InterPro" id="IPR004706">
    <property type="entry name" value="Arsenical-R_Acr3"/>
</dbReference>
<dbReference type="GO" id="GO:0015104">
    <property type="term" value="F:antimonite transmembrane transporter activity"/>
    <property type="evidence" value="ECO:0007669"/>
    <property type="project" value="TreeGrafter"/>
</dbReference>
<dbReference type="InterPro" id="IPR038770">
    <property type="entry name" value="Na+/solute_symporter_sf"/>
</dbReference>
<comment type="similarity">
    <text evidence="2">Belongs to the arsenical resistance-3 (ACR3) (TC 2.A.59) family.</text>
</comment>
<feature type="transmembrane region" description="Helical" evidence="8">
    <location>
        <begin position="166"/>
        <end position="182"/>
    </location>
</feature>
<sequence length="326" mass="33803">MSLAARLEKNQAAVYVLAIALGAATGLGLSGTGALQSAVSPAIAVMLFATFLQVPMTELGEAFRDIRFLGALLAANFVVIPLVVLSGFWLLPEDPLIRLGVALVLLSPCIDYVVAFAHLGQADSRRILAATPVLLLVQMLLLGPFLEVMPGVGARGLLDPAPFLHALVWLIGIPLLAAGACQTGRVRRAAGERVMAGLGLLPVPATAAVLFVVVASVMPDVDRAREAALAVVPFYAAFACVAPLAGWGVGRAFRLGDRATRAVAFSAATRNSLVVLPLALAIPGALPVVPAVIVTQTLVELLSELVYIRVLPRLGNPPFPGRAGSP</sequence>
<dbReference type="PANTHER" id="PTHR43057:SF1">
    <property type="entry name" value="ARSENICAL-RESISTANCE PROTEIN 3"/>
    <property type="match status" value="1"/>
</dbReference>
<keyword evidence="3" id="KW-0813">Transport</keyword>
<comment type="subcellular location">
    <subcellularLocation>
        <location evidence="1">Cell membrane</location>
        <topology evidence="1">Multi-pass membrane protein</topology>
    </subcellularLocation>
</comment>